<reference evidence="2 3" key="1">
    <citation type="submission" date="2019-05" db="EMBL/GenBank/DDBJ databases">
        <title>Another draft genome of Portunus trituberculatus and its Hox gene families provides insights of decapod evolution.</title>
        <authorList>
            <person name="Jeong J.-H."/>
            <person name="Song I."/>
            <person name="Kim S."/>
            <person name="Choi T."/>
            <person name="Kim D."/>
            <person name="Ryu S."/>
            <person name="Kim W."/>
        </authorList>
    </citation>
    <scope>NUCLEOTIDE SEQUENCE [LARGE SCALE GENOMIC DNA]</scope>
    <source>
        <tissue evidence="2">Muscle</tissue>
    </source>
</reference>
<proteinExistence type="predicted"/>
<organism evidence="2 3">
    <name type="scientific">Portunus trituberculatus</name>
    <name type="common">Swimming crab</name>
    <name type="synonym">Neptunus trituberculatus</name>
    <dbReference type="NCBI Taxonomy" id="210409"/>
    <lineage>
        <taxon>Eukaryota</taxon>
        <taxon>Metazoa</taxon>
        <taxon>Ecdysozoa</taxon>
        <taxon>Arthropoda</taxon>
        <taxon>Crustacea</taxon>
        <taxon>Multicrustacea</taxon>
        <taxon>Malacostraca</taxon>
        <taxon>Eumalacostraca</taxon>
        <taxon>Eucarida</taxon>
        <taxon>Decapoda</taxon>
        <taxon>Pleocyemata</taxon>
        <taxon>Brachyura</taxon>
        <taxon>Eubrachyura</taxon>
        <taxon>Portunoidea</taxon>
        <taxon>Portunidae</taxon>
        <taxon>Portuninae</taxon>
        <taxon>Portunus</taxon>
    </lineage>
</organism>
<accession>A0A5B7GEZ5</accession>
<evidence type="ECO:0000313" key="2">
    <source>
        <dbReference type="EMBL" id="MPC55728.1"/>
    </source>
</evidence>
<dbReference type="AlphaFoldDB" id="A0A5B7GEZ5"/>
<comment type="caution">
    <text evidence="2">The sequence shown here is derived from an EMBL/GenBank/DDBJ whole genome shotgun (WGS) entry which is preliminary data.</text>
</comment>
<evidence type="ECO:0000256" key="1">
    <source>
        <dbReference type="SAM" id="MobiDB-lite"/>
    </source>
</evidence>
<feature type="compositionally biased region" description="Low complexity" evidence="1">
    <location>
        <begin position="34"/>
        <end position="50"/>
    </location>
</feature>
<gene>
    <name evidence="2" type="ORF">E2C01_049672</name>
</gene>
<dbReference type="Proteomes" id="UP000324222">
    <property type="component" value="Unassembled WGS sequence"/>
</dbReference>
<protein>
    <submittedName>
        <fullName evidence="2">Uncharacterized protein</fullName>
    </submittedName>
</protein>
<keyword evidence="3" id="KW-1185">Reference proteome</keyword>
<feature type="region of interest" description="Disordered" evidence="1">
    <location>
        <begin position="1"/>
        <end position="50"/>
    </location>
</feature>
<feature type="compositionally biased region" description="Gly residues" evidence="1">
    <location>
        <begin position="10"/>
        <end position="23"/>
    </location>
</feature>
<dbReference type="EMBL" id="VSRR010013394">
    <property type="protein sequence ID" value="MPC55728.1"/>
    <property type="molecule type" value="Genomic_DNA"/>
</dbReference>
<sequence>METLASTHGLEGGVGGSNGGGGAATAAMSRCDGPATSLPDPSATSAPPTTTPCCLTLSRSCIGASSCETVTVRWSMPPDCAASPHDWLGLYVAGEYCTHLICGVSAL</sequence>
<name>A0A5B7GEZ5_PORTR</name>
<evidence type="ECO:0000313" key="3">
    <source>
        <dbReference type="Proteomes" id="UP000324222"/>
    </source>
</evidence>
<dbReference type="OrthoDB" id="5987976at2759"/>